<feature type="transmembrane region" description="Helical" evidence="5">
    <location>
        <begin position="186"/>
        <end position="204"/>
    </location>
</feature>
<evidence type="ECO:0000256" key="2">
    <source>
        <dbReference type="ARBA" id="ARBA00022692"/>
    </source>
</evidence>
<feature type="transmembrane region" description="Helical" evidence="5">
    <location>
        <begin position="337"/>
        <end position="354"/>
    </location>
</feature>
<keyword evidence="2 5" id="KW-0812">Transmembrane</keyword>
<proteinExistence type="predicted"/>
<dbReference type="RefSeq" id="WP_084555108.1">
    <property type="nucleotide sequence ID" value="NZ_MRCE01000011.1"/>
</dbReference>
<sequence length="475" mass="51726">MVAYSNLSNSVESEVIAEHLIVPETVLTPLTPAKLTKQEIRTSLKASTYDGIFAAIFSSITSGVLLSNLLLQLGATPVQIGMLSSVPMVVNLLQPVGAYLSGFVTSRYWYGFFVYGIARSLWLILAIAIAFSHLSKNNNYNLVQLTLLIVFASNLLAAFGTASWFSWMAHLVPEKLRGRYFGIRNSAANLVTLIGVPLISLIISKWPGGMLQGYSFLLFLGVIAGIISLCCQFFITDVNPKAELITIDRSLEAKEQQSLITSLRSLVSDNFFRFLLYFGFWAFAVNVGNPFFNLYLLDNLHINVTWVTVYNSLSAGANLLMLVFWGKLADKIGNRPLLILVGILVGLMPLLWLGTCYSPICLWVGFPFLHLLSGGVWAAIDLSSNNIQMSVAPKRNQATYFAIASAVAGICGAFGATVGGFLAEQPILGGLPGLFAITSGLRLLALLPLLLVWEQGSHSIKGILQGWRMQSKVVS</sequence>
<organism evidence="7 8">
    <name type="scientific">[Phormidium ambiguum] IAM M-71</name>
    <dbReference type="NCBI Taxonomy" id="454136"/>
    <lineage>
        <taxon>Bacteria</taxon>
        <taxon>Bacillati</taxon>
        <taxon>Cyanobacteriota</taxon>
        <taxon>Cyanophyceae</taxon>
        <taxon>Oscillatoriophycideae</taxon>
        <taxon>Aerosakkonematales</taxon>
        <taxon>Aerosakkonemataceae</taxon>
        <taxon>Floridanema</taxon>
    </lineage>
</organism>
<comment type="caution">
    <text evidence="7">The sequence shown here is derived from an EMBL/GenBank/DDBJ whole genome shotgun (WGS) entry which is preliminary data.</text>
</comment>
<feature type="transmembrane region" description="Helical" evidence="5">
    <location>
        <begin position="304"/>
        <end position="325"/>
    </location>
</feature>
<dbReference type="SUPFAM" id="SSF103473">
    <property type="entry name" value="MFS general substrate transporter"/>
    <property type="match status" value="1"/>
</dbReference>
<evidence type="ECO:0000256" key="1">
    <source>
        <dbReference type="ARBA" id="ARBA00004651"/>
    </source>
</evidence>
<evidence type="ECO:0000256" key="3">
    <source>
        <dbReference type="ARBA" id="ARBA00022989"/>
    </source>
</evidence>
<dbReference type="GO" id="GO:0005886">
    <property type="term" value="C:plasma membrane"/>
    <property type="evidence" value="ECO:0007669"/>
    <property type="project" value="UniProtKB-SubCell"/>
</dbReference>
<feature type="transmembrane region" description="Helical" evidence="5">
    <location>
        <begin position="274"/>
        <end position="292"/>
    </location>
</feature>
<keyword evidence="4 5" id="KW-0472">Membrane</keyword>
<dbReference type="PANTHER" id="PTHR23526">
    <property type="entry name" value="INTEGRAL MEMBRANE TRANSPORT PROTEIN-RELATED"/>
    <property type="match status" value="1"/>
</dbReference>
<accession>A0A1U7IKE7</accession>
<evidence type="ECO:0000313" key="7">
    <source>
        <dbReference type="EMBL" id="OKH37624.1"/>
    </source>
</evidence>
<feature type="transmembrane region" description="Helical" evidence="5">
    <location>
        <begin position="400"/>
        <end position="422"/>
    </location>
</feature>
<evidence type="ECO:0000259" key="6">
    <source>
        <dbReference type="PROSITE" id="PS50850"/>
    </source>
</evidence>
<evidence type="ECO:0000256" key="5">
    <source>
        <dbReference type="SAM" id="Phobius"/>
    </source>
</evidence>
<feature type="transmembrane region" description="Helical" evidence="5">
    <location>
        <begin position="80"/>
        <end position="100"/>
    </location>
</feature>
<feature type="transmembrane region" description="Helical" evidence="5">
    <location>
        <begin position="434"/>
        <end position="453"/>
    </location>
</feature>
<feature type="transmembrane region" description="Helical" evidence="5">
    <location>
        <begin position="216"/>
        <end position="235"/>
    </location>
</feature>
<dbReference type="STRING" id="454136.NIES2119_13040"/>
<evidence type="ECO:0000313" key="8">
    <source>
        <dbReference type="Proteomes" id="UP000185860"/>
    </source>
</evidence>
<dbReference type="PROSITE" id="PS50850">
    <property type="entry name" value="MFS"/>
    <property type="match status" value="1"/>
</dbReference>
<gene>
    <name evidence="7" type="ORF">NIES2119_13040</name>
</gene>
<keyword evidence="3 5" id="KW-1133">Transmembrane helix</keyword>
<reference evidence="7 8" key="1">
    <citation type="submission" date="2016-11" db="EMBL/GenBank/DDBJ databases">
        <title>Draft Genome Sequences of Nine Cyanobacterial Strains from Diverse Habitats.</title>
        <authorList>
            <person name="Zhu T."/>
            <person name="Hou S."/>
            <person name="Lu X."/>
            <person name="Hess W.R."/>
        </authorList>
    </citation>
    <scope>NUCLEOTIDE SEQUENCE [LARGE SCALE GENOMIC DNA]</scope>
    <source>
        <strain evidence="7 8">IAM M-71</strain>
    </source>
</reference>
<dbReference type="InterPro" id="IPR036259">
    <property type="entry name" value="MFS_trans_sf"/>
</dbReference>
<name>A0A1U7IKE7_9CYAN</name>
<feature type="transmembrane region" description="Helical" evidence="5">
    <location>
        <begin position="51"/>
        <end position="74"/>
    </location>
</feature>
<dbReference type="PANTHER" id="PTHR23526:SF2">
    <property type="entry name" value="MAJOR FACILITATOR SUPERFAMILY (MFS) PROFILE DOMAIN-CONTAINING PROTEIN"/>
    <property type="match status" value="1"/>
</dbReference>
<dbReference type="Gene3D" id="1.20.1250.20">
    <property type="entry name" value="MFS general substrate transporter like domains"/>
    <property type="match status" value="2"/>
</dbReference>
<evidence type="ECO:0000256" key="4">
    <source>
        <dbReference type="ARBA" id="ARBA00023136"/>
    </source>
</evidence>
<dbReference type="EMBL" id="MRCE01000011">
    <property type="protein sequence ID" value="OKH37624.1"/>
    <property type="molecule type" value="Genomic_DNA"/>
</dbReference>
<dbReference type="Proteomes" id="UP000185860">
    <property type="component" value="Unassembled WGS sequence"/>
</dbReference>
<dbReference type="AlphaFoldDB" id="A0A1U7IKE7"/>
<comment type="subcellular location">
    <subcellularLocation>
        <location evidence="1">Cell membrane</location>
        <topology evidence="1">Multi-pass membrane protein</topology>
    </subcellularLocation>
</comment>
<protein>
    <submittedName>
        <fullName evidence="7">MFS transporter</fullName>
    </submittedName>
</protein>
<dbReference type="InterPro" id="IPR020846">
    <property type="entry name" value="MFS_dom"/>
</dbReference>
<dbReference type="InterPro" id="IPR052528">
    <property type="entry name" value="Sugar_transport-like"/>
</dbReference>
<dbReference type="GO" id="GO:0022857">
    <property type="term" value="F:transmembrane transporter activity"/>
    <property type="evidence" value="ECO:0007669"/>
    <property type="project" value="InterPro"/>
</dbReference>
<feature type="domain" description="Major facilitator superfamily (MFS) profile" evidence="6">
    <location>
        <begin position="43"/>
        <end position="457"/>
    </location>
</feature>
<dbReference type="Pfam" id="PF07690">
    <property type="entry name" value="MFS_1"/>
    <property type="match status" value="1"/>
</dbReference>
<feature type="transmembrane region" description="Helical" evidence="5">
    <location>
        <begin position="360"/>
        <end position="380"/>
    </location>
</feature>
<feature type="transmembrane region" description="Helical" evidence="5">
    <location>
        <begin position="143"/>
        <end position="165"/>
    </location>
</feature>
<dbReference type="InterPro" id="IPR011701">
    <property type="entry name" value="MFS"/>
</dbReference>
<feature type="transmembrane region" description="Helical" evidence="5">
    <location>
        <begin position="112"/>
        <end position="131"/>
    </location>
</feature>